<protein>
    <submittedName>
        <fullName evidence="5">POK9 protein</fullName>
    </submittedName>
</protein>
<gene>
    <name evidence="5" type="primary">Ervk9_1</name>
    <name evidence="5" type="ORF">KCX86_0015587</name>
</gene>
<dbReference type="Pfam" id="PF00692">
    <property type="entry name" value="dUTPase"/>
    <property type="match status" value="1"/>
</dbReference>
<keyword evidence="2" id="KW-0064">Aspartyl protease</keyword>
<dbReference type="PANTHER" id="PTHR19422:SF123">
    <property type="entry name" value="RT1 CLASS I, LOCUS CE15"/>
    <property type="match status" value="1"/>
</dbReference>
<dbReference type="Gene3D" id="2.70.40.10">
    <property type="match status" value="1"/>
</dbReference>
<evidence type="ECO:0000313" key="5">
    <source>
        <dbReference type="EMBL" id="KAK1188977.1"/>
    </source>
</evidence>
<dbReference type="InterPro" id="IPR051592">
    <property type="entry name" value="HERV-K_Pro_peptidase_A2"/>
</dbReference>
<keyword evidence="1" id="KW-0645">Protease</keyword>
<name>A0AA40L1E5_PYGPA</name>
<sequence>TGSLGVDLETAVEVTLTNTEVCKIPSNASGPLMSSDQKVGGLLLGHSSAGVKGLIVIPEVIDADYEGTIYIMAYTLSPPLCVPKGSRIAQILAFQSPVIYPPPAERKRGSGGFGSTGTAVCFSAKLSHRPMIKVRLQQQGLTVWLNAMMDTGADITIIS</sequence>
<dbReference type="InterPro" id="IPR018061">
    <property type="entry name" value="Retropepsins"/>
</dbReference>
<dbReference type="Proteomes" id="UP001177209">
    <property type="component" value="Unassembled WGS sequence"/>
</dbReference>
<dbReference type="SUPFAM" id="SSF50630">
    <property type="entry name" value="Acid proteases"/>
    <property type="match status" value="1"/>
</dbReference>
<organism evidence="5 6">
    <name type="scientific">Pygoscelis papua</name>
    <name type="common">Gentoo penguin</name>
    <dbReference type="NCBI Taxonomy" id="30457"/>
    <lineage>
        <taxon>Eukaryota</taxon>
        <taxon>Metazoa</taxon>
        <taxon>Chordata</taxon>
        <taxon>Craniata</taxon>
        <taxon>Vertebrata</taxon>
        <taxon>Euteleostomi</taxon>
        <taxon>Archelosauria</taxon>
        <taxon>Archosauria</taxon>
        <taxon>Dinosauria</taxon>
        <taxon>Saurischia</taxon>
        <taxon>Theropoda</taxon>
        <taxon>Coelurosauria</taxon>
        <taxon>Aves</taxon>
        <taxon>Neognathae</taxon>
        <taxon>Neoaves</taxon>
        <taxon>Aequornithes</taxon>
        <taxon>Sphenisciformes</taxon>
        <taxon>Spheniscidae</taxon>
        <taxon>Pygoscelis</taxon>
    </lineage>
</organism>
<dbReference type="Pfam" id="PF00077">
    <property type="entry name" value="RVP"/>
    <property type="match status" value="1"/>
</dbReference>
<dbReference type="Gene3D" id="2.40.70.10">
    <property type="entry name" value="Acid Proteases"/>
    <property type="match status" value="1"/>
</dbReference>
<dbReference type="PANTHER" id="PTHR19422">
    <property type="entry name" value="GAG RETROVIRAL POLYPROTEIN"/>
    <property type="match status" value="1"/>
</dbReference>
<dbReference type="GO" id="GO:0006508">
    <property type="term" value="P:proteolysis"/>
    <property type="evidence" value="ECO:0007669"/>
    <property type="project" value="UniProtKB-KW"/>
</dbReference>
<accession>A0AA40L1E5</accession>
<evidence type="ECO:0000256" key="1">
    <source>
        <dbReference type="ARBA" id="ARBA00022670"/>
    </source>
</evidence>
<dbReference type="InterPro" id="IPR036157">
    <property type="entry name" value="dUTPase-like_sf"/>
</dbReference>
<reference evidence="5" key="1">
    <citation type="submission" date="2021-05" db="EMBL/GenBank/DDBJ databases">
        <title>A comprehensive genomic history of the evolution of penguins.</title>
        <authorList>
            <person name="Bi X."/>
        </authorList>
    </citation>
    <scope>NUCLEOTIDE SEQUENCE</scope>
    <source>
        <strain evidence="5">Gentoo_SouthGeorgia</strain>
        <tissue evidence="5">Blood</tissue>
    </source>
</reference>
<feature type="non-terminal residue" evidence="5">
    <location>
        <position position="159"/>
    </location>
</feature>
<evidence type="ECO:0000313" key="6">
    <source>
        <dbReference type="Proteomes" id="UP001177209"/>
    </source>
</evidence>
<feature type="non-terminal residue" evidence="5">
    <location>
        <position position="1"/>
    </location>
</feature>
<evidence type="ECO:0000256" key="2">
    <source>
        <dbReference type="ARBA" id="ARBA00022750"/>
    </source>
</evidence>
<dbReference type="InterPro" id="IPR021109">
    <property type="entry name" value="Peptidase_aspartic_dom_sf"/>
</dbReference>
<evidence type="ECO:0000259" key="4">
    <source>
        <dbReference type="PROSITE" id="PS50175"/>
    </source>
</evidence>
<dbReference type="SUPFAM" id="SSF51283">
    <property type="entry name" value="dUTPase-like"/>
    <property type="match status" value="1"/>
</dbReference>
<dbReference type="AlphaFoldDB" id="A0AA40L1E5"/>
<dbReference type="EMBL" id="JAHCLZ010012826">
    <property type="protein sequence ID" value="KAK1188977.1"/>
    <property type="molecule type" value="Genomic_DNA"/>
</dbReference>
<proteinExistence type="predicted"/>
<dbReference type="GO" id="GO:0004190">
    <property type="term" value="F:aspartic-type endopeptidase activity"/>
    <property type="evidence" value="ECO:0007669"/>
    <property type="project" value="UniProtKB-KW"/>
</dbReference>
<evidence type="ECO:0000256" key="3">
    <source>
        <dbReference type="ARBA" id="ARBA00022801"/>
    </source>
</evidence>
<keyword evidence="3" id="KW-0378">Hydrolase</keyword>
<feature type="domain" description="Peptidase A2" evidence="4">
    <location>
        <begin position="145"/>
        <end position="159"/>
    </location>
</feature>
<comment type="caution">
    <text evidence="5">The sequence shown here is derived from an EMBL/GenBank/DDBJ whole genome shotgun (WGS) entry which is preliminary data.</text>
</comment>
<dbReference type="InterPro" id="IPR029054">
    <property type="entry name" value="dUTPase-like"/>
</dbReference>
<dbReference type="PROSITE" id="PS50175">
    <property type="entry name" value="ASP_PROT_RETROV"/>
    <property type="match status" value="1"/>
</dbReference>
<keyword evidence="6" id="KW-1185">Reference proteome</keyword>
<dbReference type="InterPro" id="IPR001995">
    <property type="entry name" value="Peptidase_A2_cat"/>
</dbReference>